<dbReference type="PANTHER" id="PTHR11706:SF104">
    <property type="entry name" value="METAL TRANSPORTER NRAMP2"/>
    <property type="match status" value="1"/>
</dbReference>
<evidence type="ECO:0000313" key="9">
    <source>
        <dbReference type="Proteomes" id="UP001457282"/>
    </source>
</evidence>
<feature type="transmembrane region" description="Helical" evidence="7">
    <location>
        <begin position="295"/>
        <end position="317"/>
    </location>
</feature>
<evidence type="ECO:0000256" key="2">
    <source>
        <dbReference type="ARBA" id="ARBA00009965"/>
    </source>
</evidence>
<keyword evidence="4 7" id="KW-1133">Transmembrane helix</keyword>
<evidence type="ECO:0000256" key="6">
    <source>
        <dbReference type="SAM" id="MobiDB-lite"/>
    </source>
</evidence>
<feature type="transmembrane region" description="Helical" evidence="7">
    <location>
        <begin position="207"/>
        <end position="224"/>
    </location>
</feature>
<dbReference type="GO" id="GO:0005384">
    <property type="term" value="F:manganese ion transmembrane transporter activity"/>
    <property type="evidence" value="ECO:0007669"/>
    <property type="project" value="TreeGrafter"/>
</dbReference>
<accession>A0AAW1YCJ2</accession>
<dbReference type="Proteomes" id="UP001457282">
    <property type="component" value="Unassembled WGS sequence"/>
</dbReference>
<keyword evidence="9" id="KW-1185">Reference proteome</keyword>
<evidence type="ECO:0000313" key="8">
    <source>
        <dbReference type="EMBL" id="KAK9946431.1"/>
    </source>
</evidence>
<dbReference type="InterPro" id="IPR001046">
    <property type="entry name" value="NRAMP_fam"/>
</dbReference>
<name>A0AAW1YCJ2_RUBAR</name>
<protein>
    <recommendedName>
        <fullName evidence="10">Metal transporter Nramp2</fullName>
    </recommendedName>
</protein>
<feature type="transmembrane region" description="Helical" evidence="7">
    <location>
        <begin position="96"/>
        <end position="120"/>
    </location>
</feature>
<evidence type="ECO:0000256" key="7">
    <source>
        <dbReference type="SAM" id="Phobius"/>
    </source>
</evidence>
<dbReference type="AlphaFoldDB" id="A0AAW1YCJ2"/>
<dbReference type="NCBIfam" id="TIGR01197">
    <property type="entry name" value="nramp"/>
    <property type="match status" value="1"/>
</dbReference>
<dbReference type="HAMAP" id="MF_00221">
    <property type="entry name" value="NRAMP"/>
    <property type="match status" value="1"/>
</dbReference>
<dbReference type="Pfam" id="PF01566">
    <property type="entry name" value="Nramp"/>
    <property type="match status" value="1"/>
</dbReference>
<evidence type="ECO:0000256" key="4">
    <source>
        <dbReference type="ARBA" id="ARBA00022989"/>
    </source>
</evidence>
<feature type="transmembrane region" description="Helical" evidence="7">
    <location>
        <begin position="482"/>
        <end position="504"/>
    </location>
</feature>
<keyword evidence="5 7" id="KW-0472">Membrane</keyword>
<feature type="transmembrane region" description="Helical" evidence="7">
    <location>
        <begin position="457"/>
        <end position="476"/>
    </location>
</feature>
<feature type="transmembrane region" description="Helical" evidence="7">
    <location>
        <begin position="141"/>
        <end position="159"/>
    </location>
</feature>
<sequence>MSAQLREDGLKPDAKDEQEASRLLQSLPSLSSDDDEVAFESREKILIVDADSPDDPTHVPPFSWKKLWLFTGPGFLMSIAFLDPGNLEGDLQAGAIAGYSLLWLLMWATAMGLLVQLLSARVGVATGRHLAELCREEYPKWASLVLWFMAELALIGADIQEVIGSAIAIQILSHGVLPLWAGVLITASDCFLFLFLENYGVRKLEGVFAVLIATMALSFAWMFVDTKPSGKELLIGILVPRLSSRTIRQAVGVVGCVIMPHNVFLHSALVQSRNVDPHKKGRVQEALNYYSIESSIALCISFVINLFVTTVFAKGFYGTKQADSIGLVNAGQFLQEKYGGGLYPILYIWGVGLLAAGQSSTITGTYAGQFIMGGFLNLRLKKWLRALITRSFAIVPTIIVAIIFNTSEASLDVLNEWLNVLQSVQIPFALIPLLTLVSKEQVMGVFKIGPLLEKAAWSVALLVMFINGYLLLDFFISEVNGLLFGAVVCGGTAAYVAFIIYLVLRSGALPSTCFSSVYKRFADTDT</sequence>
<comment type="subcellular location">
    <subcellularLocation>
        <location evidence="1">Membrane</location>
        <topology evidence="1">Multi-pass membrane protein</topology>
    </subcellularLocation>
</comment>
<gene>
    <name evidence="8" type="ORF">M0R45_011897</name>
</gene>
<dbReference type="GO" id="GO:0016020">
    <property type="term" value="C:membrane"/>
    <property type="evidence" value="ECO:0007669"/>
    <property type="project" value="UniProtKB-SubCell"/>
</dbReference>
<evidence type="ECO:0000256" key="5">
    <source>
        <dbReference type="ARBA" id="ARBA00023136"/>
    </source>
</evidence>
<feature type="compositionally biased region" description="Basic and acidic residues" evidence="6">
    <location>
        <begin position="1"/>
        <end position="20"/>
    </location>
</feature>
<proteinExistence type="inferred from homology"/>
<comment type="similarity">
    <text evidence="2">Belongs to the NRAMP (TC 2.A.55) family.</text>
</comment>
<dbReference type="PANTHER" id="PTHR11706">
    <property type="entry name" value="SOLUTE CARRIER PROTEIN FAMILY 11 MEMBER"/>
    <property type="match status" value="1"/>
</dbReference>
<dbReference type="PRINTS" id="PR00447">
    <property type="entry name" value="NATRESASSCMP"/>
</dbReference>
<evidence type="ECO:0008006" key="10">
    <source>
        <dbReference type="Google" id="ProtNLM"/>
    </source>
</evidence>
<feature type="transmembrane region" description="Helical" evidence="7">
    <location>
        <begin position="417"/>
        <end position="437"/>
    </location>
</feature>
<dbReference type="GO" id="GO:0015086">
    <property type="term" value="F:cadmium ion transmembrane transporter activity"/>
    <property type="evidence" value="ECO:0007669"/>
    <property type="project" value="TreeGrafter"/>
</dbReference>
<organism evidence="8 9">
    <name type="scientific">Rubus argutus</name>
    <name type="common">Southern blackberry</name>
    <dbReference type="NCBI Taxonomy" id="59490"/>
    <lineage>
        <taxon>Eukaryota</taxon>
        <taxon>Viridiplantae</taxon>
        <taxon>Streptophyta</taxon>
        <taxon>Embryophyta</taxon>
        <taxon>Tracheophyta</taxon>
        <taxon>Spermatophyta</taxon>
        <taxon>Magnoliopsida</taxon>
        <taxon>eudicotyledons</taxon>
        <taxon>Gunneridae</taxon>
        <taxon>Pentapetalae</taxon>
        <taxon>rosids</taxon>
        <taxon>fabids</taxon>
        <taxon>Rosales</taxon>
        <taxon>Rosaceae</taxon>
        <taxon>Rosoideae</taxon>
        <taxon>Rosoideae incertae sedis</taxon>
        <taxon>Rubus</taxon>
    </lineage>
</organism>
<dbReference type="GO" id="GO:0034755">
    <property type="term" value="P:iron ion transmembrane transport"/>
    <property type="evidence" value="ECO:0007669"/>
    <property type="project" value="TreeGrafter"/>
</dbReference>
<feature type="transmembrane region" description="Helical" evidence="7">
    <location>
        <begin position="387"/>
        <end position="405"/>
    </location>
</feature>
<feature type="transmembrane region" description="Helical" evidence="7">
    <location>
        <begin position="338"/>
        <end position="356"/>
    </location>
</feature>
<evidence type="ECO:0000256" key="3">
    <source>
        <dbReference type="ARBA" id="ARBA00022692"/>
    </source>
</evidence>
<comment type="caution">
    <text evidence="8">The sequence shown here is derived from an EMBL/GenBank/DDBJ whole genome shotgun (WGS) entry which is preliminary data.</text>
</comment>
<dbReference type="EMBL" id="JBEDUW010000002">
    <property type="protein sequence ID" value="KAK9946431.1"/>
    <property type="molecule type" value="Genomic_DNA"/>
</dbReference>
<keyword evidence="3 7" id="KW-0812">Transmembrane</keyword>
<dbReference type="NCBIfam" id="NF037982">
    <property type="entry name" value="Nramp_1"/>
    <property type="match status" value="1"/>
</dbReference>
<dbReference type="GO" id="GO:0005802">
    <property type="term" value="C:trans-Golgi network"/>
    <property type="evidence" value="ECO:0007669"/>
    <property type="project" value="TreeGrafter"/>
</dbReference>
<evidence type="ECO:0000256" key="1">
    <source>
        <dbReference type="ARBA" id="ARBA00004141"/>
    </source>
</evidence>
<reference evidence="8 9" key="1">
    <citation type="journal article" date="2023" name="G3 (Bethesda)">
        <title>A chromosome-length genome assembly and annotation of blackberry (Rubus argutus, cv. 'Hillquist').</title>
        <authorList>
            <person name="Bruna T."/>
            <person name="Aryal R."/>
            <person name="Dudchenko O."/>
            <person name="Sargent D.J."/>
            <person name="Mead D."/>
            <person name="Buti M."/>
            <person name="Cavallini A."/>
            <person name="Hytonen T."/>
            <person name="Andres J."/>
            <person name="Pham M."/>
            <person name="Weisz D."/>
            <person name="Mascagni F."/>
            <person name="Usai G."/>
            <person name="Natali L."/>
            <person name="Bassil N."/>
            <person name="Fernandez G.E."/>
            <person name="Lomsadze A."/>
            <person name="Armour M."/>
            <person name="Olukolu B."/>
            <person name="Poorten T."/>
            <person name="Britton C."/>
            <person name="Davik J."/>
            <person name="Ashrafi H."/>
            <person name="Aiden E.L."/>
            <person name="Borodovsky M."/>
            <person name="Worthington M."/>
        </authorList>
    </citation>
    <scope>NUCLEOTIDE SEQUENCE [LARGE SCALE GENOMIC DNA]</scope>
    <source>
        <strain evidence="8">PI 553951</strain>
    </source>
</reference>
<feature type="region of interest" description="Disordered" evidence="6">
    <location>
        <begin position="1"/>
        <end position="34"/>
    </location>
</feature>
<feature type="transmembrane region" description="Helical" evidence="7">
    <location>
        <begin position="171"/>
        <end position="195"/>
    </location>
</feature>